<keyword evidence="2" id="KW-0732">Signal</keyword>
<comment type="caution">
    <text evidence="3">The sequence shown here is derived from an EMBL/GenBank/DDBJ whole genome shotgun (WGS) entry which is preliminary data.</text>
</comment>
<dbReference type="PANTHER" id="PTHR12558:SF13">
    <property type="entry name" value="CELL DIVISION CYCLE PROTEIN 27 HOMOLOG"/>
    <property type="match status" value="1"/>
</dbReference>
<keyword evidence="4" id="KW-1185">Reference proteome</keyword>
<feature type="repeat" description="TPR" evidence="1">
    <location>
        <begin position="497"/>
        <end position="530"/>
    </location>
</feature>
<protein>
    <submittedName>
        <fullName evidence="3">Tetratricopeptide repeat protein</fullName>
    </submittedName>
</protein>
<organism evidence="3 4">
    <name type="scientific">Halomonas nitroreducens</name>
    <dbReference type="NCBI Taxonomy" id="447425"/>
    <lineage>
        <taxon>Bacteria</taxon>
        <taxon>Pseudomonadati</taxon>
        <taxon>Pseudomonadota</taxon>
        <taxon>Gammaproteobacteria</taxon>
        <taxon>Oceanospirillales</taxon>
        <taxon>Halomonadaceae</taxon>
        <taxon>Halomonas</taxon>
    </lineage>
</organism>
<dbReference type="PROSITE" id="PS50005">
    <property type="entry name" value="TPR"/>
    <property type="match status" value="1"/>
</dbReference>
<name>A0A431V1P9_9GAMM</name>
<dbReference type="EMBL" id="RXNS01000011">
    <property type="protein sequence ID" value="RTR02349.1"/>
    <property type="molecule type" value="Genomic_DNA"/>
</dbReference>
<sequence length="578" mass="63393">MPRRSPMTLARRPLAALGLALMLGGCQSLTSPPVTADPMAGAPPITQGLDAQGLSSLLVAELAGQRGDYRRATRGYLETAERYGDATLAERAALAARFDEDPELLEEAAHRWQALAPESDAPARLLASLAVQRGDWAAALDQWLSVVDRGGQAELLDFVEGTLEAGADPLPLLARLRRHLAETTTAPPDAELATALLEAAAGEYRAARRRLERLAARAPELPALWRIRAVVALDSESAQRAKAAARRGLALAPGDPRLMLLTAQAEIRLGNLVAAEASTDALLEDHGDTSELRLALARLYLEEGHPRPARRLLLPLIGGDATPPLVFLLLGSIAEEEGEVDNALLYYRQVPEGERFLISRIRAARMLVDNDRLLDARTFLRIERLRHEAAAPELVSLEVQLLDEAGARDQADALLVRSIAQYPDATQLRYQRAMRAYEDGDLVAMETHLRAIIERDPDNANALNALGYTLADENLADRLDEARSLIERAHRLAPDNPAILDSLGWVYYRQGDPEAALPWLERAWAAMPDQEVAAHLIEVLWQLGKRERARDLLETAQQRFAPRPAIEALRDRLPALTP</sequence>
<dbReference type="OrthoDB" id="9766710at2"/>
<keyword evidence="1" id="KW-0802">TPR repeat</keyword>
<gene>
    <name evidence="3" type="ORF">EKG36_12120</name>
</gene>
<evidence type="ECO:0000313" key="4">
    <source>
        <dbReference type="Proteomes" id="UP000267400"/>
    </source>
</evidence>
<accession>A0A431V1P9</accession>
<evidence type="ECO:0000313" key="3">
    <source>
        <dbReference type="EMBL" id="RTR02349.1"/>
    </source>
</evidence>
<dbReference type="Pfam" id="PF13424">
    <property type="entry name" value="TPR_12"/>
    <property type="match status" value="1"/>
</dbReference>
<dbReference type="Proteomes" id="UP000267400">
    <property type="component" value="Unassembled WGS sequence"/>
</dbReference>
<dbReference type="InterPro" id="IPR011990">
    <property type="entry name" value="TPR-like_helical_dom_sf"/>
</dbReference>
<dbReference type="SUPFAM" id="SSF48452">
    <property type="entry name" value="TPR-like"/>
    <property type="match status" value="2"/>
</dbReference>
<dbReference type="Pfam" id="PF13432">
    <property type="entry name" value="TPR_16"/>
    <property type="match status" value="2"/>
</dbReference>
<dbReference type="PROSITE" id="PS51257">
    <property type="entry name" value="PROKAR_LIPOPROTEIN"/>
    <property type="match status" value="1"/>
</dbReference>
<dbReference type="Gene3D" id="1.25.40.10">
    <property type="entry name" value="Tetratricopeptide repeat domain"/>
    <property type="match status" value="2"/>
</dbReference>
<dbReference type="SMART" id="SM00028">
    <property type="entry name" value="TPR"/>
    <property type="match status" value="5"/>
</dbReference>
<evidence type="ECO:0000256" key="2">
    <source>
        <dbReference type="SAM" id="SignalP"/>
    </source>
</evidence>
<dbReference type="InterPro" id="IPR019734">
    <property type="entry name" value="TPR_rpt"/>
</dbReference>
<feature type="chain" id="PRO_5019214410" evidence="2">
    <location>
        <begin position="37"/>
        <end position="578"/>
    </location>
</feature>
<proteinExistence type="predicted"/>
<evidence type="ECO:0000256" key="1">
    <source>
        <dbReference type="PROSITE-ProRule" id="PRU00339"/>
    </source>
</evidence>
<reference evidence="3 4" key="1">
    <citation type="submission" date="2018-12" db="EMBL/GenBank/DDBJ databases">
        <authorList>
            <person name="Yu L."/>
        </authorList>
    </citation>
    <scope>NUCLEOTIDE SEQUENCE [LARGE SCALE GENOMIC DNA]</scope>
    <source>
        <strain evidence="3 4">11S</strain>
    </source>
</reference>
<dbReference type="PANTHER" id="PTHR12558">
    <property type="entry name" value="CELL DIVISION CYCLE 16,23,27"/>
    <property type="match status" value="1"/>
</dbReference>
<dbReference type="AlphaFoldDB" id="A0A431V1P9"/>
<feature type="signal peptide" evidence="2">
    <location>
        <begin position="1"/>
        <end position="36"/>
    </location>
</feature>